<dbReference type="Gene3D" id="2.170.300.10">
    <property type="entry name" value="Tie2 ligand-binding domain superfamily"/>
    <property type="match status" value="2"/>
</dbReference>
<reference evidence="3" key="1">
    <citation type="submission" date="2022-11" db="EMBL/GenBank/DDBJ databases">
        <title>Centuries of genome instability and evolution in soft-shell clam transmissible cancer (bioRxiv).</title>
        <authorList>
            <person name="Hart S.F.M."/>
            <person name="Yonemitsu M.A."/>
            <person name="Giersch R.M."/>
            <person name="Beal B.F."/>
            <person name="Arriagada G."/>
            <person name="Davis B.W."/>
            <person name="Ostrander E.A."/>
            <person name="Goff S.P."/>
            <person name="Metzger M.J."/>
        </authorList>
    </citation>
    <scope>NUCLEOTIDE SEQUENCE</scope>
    <source>
        <strain evidence="3">MELC-2E11</strain>
        <tissue evidence="3">Siphon/mantle</tissue>
    </source>
</reference>
<feature type="domain" description="EGF-like" evidence="2">
    <location>
        <begin position="227"/>
        <end position="263"/>
    </location>
</feature>
<dbReference type="SMART" id="SM00181">
    <property type="entry name" value="EGF"/>
    <property type="match status" value="5"/>
</dbReference>
<feature type="domain" description="EGF-like" evidence="2">
    <location>
        <begin position="124"/>
        <end position="168"/>
    </location>
</feature>
<sequence>CNNSYYGKNCAQHCGNCLNGSRCDLKNGSCPGGCASGFNGTYCNQTCTNGSYGQNCSAKCGHCLDGPICDNLSGKCSDGCERGYKGGTCNEKLVILSQQTLRRFYCIDNKVSGKNMFCNDFHLICANKTFGYNCEGHCHCNYESEQCDVISGNCSSGCANGWIGLNCTCTAGSYGHKCKDSCSGNCLNGETCHFTTGECSTGCAPGYDYTRDDHCQTACDDYSYGQNCSSRCGHCLVDAVCDKISGNCPSGGCKMGYSGSRCDQICTDNTFGYNCEGLCHCNNISEQCNVTNGDCSSGCAIGWAGNNCSKDNNIIKPGHTDVTASISNTYSTCDAFRSIDGKILLNSSSDDIALCQRCSVAEGSRSWLQLDLAVITAVSYIRVYGRNTGN</sequence>
<accession>A0ABY7DNP2</accession>
<evidence type="ECO:0000256" key="1">
    <source>
        <dbReference type="ARBA" id="ARBA00022536"/>
    </source>
</evidence>
<organism evidence="3 4">
    <name type="scientific">Mya arenaria</name>
    <name type="common">Soft-shell clam</name>
    <dbReference type="NCBI Taxonomy" id="6604"/>
    <lineage>
        <taxon>Eukaryota</taxon>
        <taxon>Metazoa</taxon>
        <taxon>Spiralia</taxon>
        <taxon>Lophotrochozoa</taxon>
        <taxon>Mollusca</taxon>
        <taxon>Bivalvia</taxon>
        <taxon>Autobranchia</taxon>
        <taxon>Heteroconchia</taxon>
        <taxon>Euheterodonta</taxon>
        <taxon>Imparidentia</taxon>
        <taxon>Neoheterodontei</taxon>
        <taxon>Myida</taxon>
        <taxon>Myoidea</taxon>
        <taxon>Myidae</taxon>
        <taxon>Mya</taxon>
    </lineage>
</organism>
<feature type="non-terminal residue" evidence="3">
    <location>
        <position position="390"/>
    </location>
</feature>
<name>A0ABY7DNP2_MYAAR</name>
<protein>
    <submittedName>
        <fullName evidence="3">MEG10-like protein</fullName>
    </submittedName>
</protein>
<evidence type="ECO:0000259" key="2">
    <source>
        <dbReference type="SMART" id="SM00181"/>
    </source>
</evidence>
<evidence type="ECO:0000313" key="4">
    <source>
        <dbReference type="Proteomes" id="UP001164746"/>
    </source>
</evidence>
<dbReference type="PANTHER" id="PTHR24043">
    <property type="entry name" value="SCAVENGER RECEPTOR CLASS F"/>
    <property type="match status" value="1"/>
</dbReference>
<proteinExistence type="predicted"/>
<feature type="domain" description="EGF-like" evidence="2">
    <location>
        <begin position="181"/>
        <end position="216"/>
    </location>
</feature>
<dbReference type="Proteomes" id="UP001164746">
    <property type="component" value="Chromosome 3"/>
</dbReference>
<keyword evidence="4" id="KW-1185">Reference proteome</keyword>
<feature type="domain" description="EGF-like" evidence="2">
    <location>
        <begin position="55"/>
        <end position="90"/>
    </location>
</feature>
<dbReference type="InterPro" id="IPR042635">
    <property type="entry name" value="MEGF10/SREC1/2-like"/>
</dbReference>
<evidence type="ECO:0000313" key="3">
    <source>
        <dbReference type="EMBL" id="WAQ98498.1"/>
    </source>
</evidence>
<dbReference type="PANTHER" id="PTHR24043:SF8">
    <property type="entry name" value="EGF-LIKE DOMAIN-CONTAINING PROTEIN"/>
    <property type="match status" value="1"/>
</dbReference>
<gene>
    <name evidence="3" type="ORF">MAR_022871</name>
</gene>
<dbReference type="EMBL" id="CP111014">
    <property type="protein sequence ID" value="WAQ98498.1"/>
    <property type="molecule type" value="Genomic_DNA"/>
</dbReference>
<feature type="domain" description="EGF-like" evidence="2">
    <location>
        <begin position="9"/>
        <end position="44"/>
    </location>
</feature>
<dbReference type="InterPro" id="IPR000742">
    <property type="entry name" value="EGF"/>
</dbReference>
<keyword evidence="1" id="KW-0245">EGF-like domain</keyword>